<gene>
    <name evidence="3" type="ORF">DFH07DRAFT_924738</name>
</gene>
<dbReference type="Proteomes" id="UP001215280">
    <property type="component" value="Unassembled WGS sequence"/>
</dbReference>
<evidence type="ECO:0000256" key="2">
    <source>
        <dbReference type="SAM" id="Phobius"/>
    </source>
</evidence>
<keyword evidence="2" id="KW-1133">Transmembrane helix</keyword>
<feature type="transmembrane region" description="Helical" evidence="2">
    <location>
        <begin position="61"/>
        <end position="80"/>
    </location>
</feature>
<keyword evidence="4" id="KW-1185">Reference proteome</keyword>
<keyword evidence="2" id="KW-0472">Membrane</keyword>
<feature type="transmembrane region" description="Helical" evidence="2">
    <location>
        <begin position="100"/>
        <end position="124"/>
    </location>
</feature>
<feature type="region of interest" description="Disordered" evidence="1">
    <location>
        <begin position="219"/>
        <end position="241"/>
    </location>
</feature>
<evidence type="ECO:0000256" key="1">
    <source>
        <dbReference type="SAM" id="MobiDB-lite"/>
    </source>
</evidence>
<proteinExistence type="predicted"/>
<evidence type="ECO:0000313" key="4">
    <source>
        <dbReference type="Proteomes" id="UP001215280"/>
    </source>
</evidence>
<reference evidence="3" key="1">
    <citation type="submission" date="2023-03" db="EMBL/GenBank/DDBJ databases">
        <title>Massive genome expansion in bonnet fungi (Mycena s.s.) driven by repeated elements and novel gene families across ecological guilds.</title>
        <authorList>
            <consortium name="Lawrence Berkeley National Laboratory"/>
            <person name="Harder C.B."/>
            <person name="Miyauchi S."/>
            <person name="Viragh M."/>
            <person name="Kuo A."/>
            <person name="Thoen E."/>
            <person name="Andreopoulos B."/>
            <person name="Lu D."/>
            <person name="Skrede I."/>
            <person name="Drula E."/>
            <person name="Henrissat B."/>
            <person name="Morin E."/>
            <person name="Kohler A."/>
            <person name="Barry K."/>
            <person name="LaButti K."/>
            <person name="Morin E."/>
            <person name="Salamov A."/>
            <person name="Lipzen A."/>
            <person name="Mereny Z."/>
            <person name="Hegedus B."/>
            <person name="Baldrian P."/>
            <person name="Stursova M."/>
            <person name="Weitz H."/>
            <person name="Taylor A."/>
            <person name="Grigoriev I.V."/>
            <person name="Nagy L.G."/>
            <person name="Martin F."/>
            <person name="Kauserud H."/>
        </authorList>
    </citation>
    <scope>NUCLEOTIDE SEQUENCE</scope>
    <source>
        <strain evidence="3">CBHHK188m</strain>
    </source>
</reference>
<keyword evidence="2" id="KW-0812">Transmembrane</keyword>
<accession>A0AAD7N4Q5</accession>
<name>A0AAD7N4Q5_9AGAR</name>
<feature type="transmembrane region" description="Helical" evidence="2">
    <location>
        <begin position="31"/>
        <end position="49"/>
    </location>
</feature>
<feature type="transmembrane region" description="Helical" evidence="2">
    <location>
        <begin position="144"/>
        <end position="169"/>
    </location>
</feature>
<dbReference type="AlphaFoldDB" id="A0AAD7N4Q5"/>
<organism evidence="3 4">
    <name type="scientific">Mycena maculata</name>
    <dbReference type="NCBI Taxonomy" id="230809"/>
    <lineage>
        <taxon>Eukaryota</taxon>
        <taxon>Fungi</taxon>
        <taxon>Dikarya</taxon>
        <taxon>Basidiomycota</taxon>
        <taxon>Agaricomycotina</taxon>
        <taxon>Agaricomycetes</taxon>
        <taxon>Agaricomycetidae</taxon>
        <taxon>Agaricales</taxon>
        <taxon>Marasmiineae</taxon>
        <taxon>Mycenaceae</taxon>
        <taxon>Mycena</taxon>
    </lineage>
</organism>
<protein>
    <submittedName>
        <fullName evidence="3">Uncharacterized protein</fullName>
    </submittedName>
</protein>
<evidence type="ECO:0000313" key="3">
    <source>
        <dbReference type="EMBL" id="KAJ7745482.1"/>
    </source>
</evidence>
<dbReference type="EMBL" id="JARJLG010000103">
    <property type="protein sequence ID" value="KAJ7745482.1"/>
    <property type="molecule type" value="Genomic_DNA"/>
</dbReference>
<feature type="transmembrane region" description="Helical" evidence="2">
    <location>
        <begin position="181"/>
        <end position="203"/>
    </location>
</feature>
<comment type="caution">
    <text evidence="3">The sequence shown here is derived from an EMBL/GenBank/DDBJ whole genome shotgun (WGS) entry which is preliminary data.</text>
</comment>
<sequence length="256" mass="28911">MGNWGLFFNALVLINVCLYLRSNEFTVLLEHFLYVLSNGIVIWRAWVICSRVHRNSLRIPITFLVLTAVAVFFLIVLQIISGGRFAETGNHIFAAIIEGLQMSTLVFSLISNLSAKGIITFTAWAHRQNIRVTFQEKSKSDQVLLLLVESRLLYCISSAITGVALFIQLPHGTLGNIYTPINVQIAVCGHILAQFILTFLLCYRKPTPPPFCCYMLSQKRKERPPGSPDVDASPEHQEEDRRFSCRLFSQHHSSEG</sequence>